<accession>A0AAW1T2P5</accession>
<organism evidence="4 5">
    <name type="scientific">Apatococcus fuscideae</name>
    <dbReference type="NCBI Taxonomy" id="2026836"/>
    <lineage>
        <taxon>Eukaryota</taxon>
        <taxon>Viridiplantae</taxon>
        <taxon>Chlorophyta</taxon>
        <taxon>core chlorophytes</taxon>
        <taxon>Trebouxiophyceae</taxon>
        <taxon>Chlorellales</taxon>
        <taxon>Chlorellaceae</taxon>
        <taxon>Apatococcus</taxon>
    </lineage>
</organism>
<name>A0AAW1T2P5_9CHLO</name>
<dbReference type="SMART" id="SM00367">
    <property type="entry name" value="LRR_CC"/>
    <property type="match status" value="6"/>
</dbReference>
<feature type="compositionally biased region" description="Polar residues" evidence="2">
    <location>
        <begin position="373"/>
        <end position="390"/>
    </location>
</feature>
<evidence type="ECO:0000313" key="4">
    <source>
        <dbReference type="EMBL" id="KAK9862895.1"/>
    </source>
</evidence>
<dbReference type="EMBL" id="JALJOV010000541">
    <property type="protein sequence ID" value="KAK9862895.1"/>
    <property type="molecule type" value="Genomic_DNA"/>
</dbReference>
<feature type="domain" description="F-box" evidence="3">
    <location>
        <begin position="13"/>
        <end position="56"/>
    </location>
</feature>
<dbReference type="AlphaFoldDB" id="A0AAW1T2P5"/>
<dbReference type="GO" id="GO:0031146">
    <property type="term" value="P:SCF-dependent proteasomal ubiquitin-dependent protein catabolic process"/>
    <property type="evidence" value="ECO:0007669"/>
    <property type="project" value="TreeGrafter"/>
</dbReference>
<dbReference type="InterPro" id="IPR036047">
    <property type="entry name" value="F-box-like_dom_sf"/>
</dbReference>
<dbReference type="SUPFAM" id="SSF81383">
    <property type="entry name" value="F-box domain"/>
    <property type="match status" value="1"/>
</dbReference>
<dbReference type="Gene3D" id="3.80.10.10">
    <property type="entry name" value="Ribonuclease Inhibitor"/>
    <property type="match status" value="4"/>
</dbReference>
<gene>
    <name evidence="4" type="ORF">WJX84_008503</name>
</gene>
<dbReference type="InterPro" id="IPR001810">
    <property type="entry name" value="F-box_dom"/>
</dbReference>
<dbReference type="SUPFAM" id="SSF52047">
    <property type="entry name" value="RNI-like"/>
    <property type="match status" value="2"/>
</dbReference>
<dbReference type="GO" id="GO:0019005">
    <property type="term" value="C:SCF ubiquitin ligase complex"/>
    <property type="evidence" value="ECO:0007669"/>
    <property type="project" value="TreeGrafter"/>
</dbReference>
<evidence type="ECO:0000259" key="3">
    <source>
        <dbReference type="Pfam" id="PF12937"/>
    </source>
</evidence>
<sequence length="669" mass="72573">MSTREETSDLNMPRLPDDVLTRVFAELHDMRDLLCASLVSHAWRQLIDEGQWSGICEIHCHRYTCSASVGIQWAAAHCQSISHADLSHCSALGPEDLASLSHLPLKGCLIADWRTISQLPSCQSAMFQKLQLLDISYTSIPLSTSLAICIGHSSTLRRLSLAGLRCTDKTFLLKLGQHCPRLATLNLAKSIWPRSPCLSFGAFKELWHLSIANAQLELSLHWPSAALRAADLQNSSICDAQVISMFQTCHQLSSLSLRGCHKINGHALDSFDILSQSSRLSTVNLGDLPQISSEVVESFLKKCCHASPFETELQINLSASGRLDDRCLQALAEPLQPAPLFSSQAAHINDVSSLVTSLSLEDASAIEVESLDENSQSSPLQHQQTDTVPQQHVPDCMPSCLPDITELAIADTSRISSHALGALADAGRFNRLAALDVNFLQAAAAEPFTQLMAVFGAAGASLRVLKMDCCRVNDLIMSELGSCCAGLHTLSVVGCRGLTVEALTSLPRRLRMLTDLSVGGAMFAWGRDGLDMAAFSQLTCLKIARQNCLSDQQLVPLLFANRRSLTHITLAACSSLTDGILKALPLGISSVTLSCCDRLTGKGLHQLQNMLNLRLPGCTAITLQNLRAAVIVCQSLRVFIHSAMHNIGYIIMLFKTPPVEVYSIHTLLG</sequence>
<evidence type="ECO:0000313" key="5">
    <source>
        <dbReference type="Proteomes" id="UP001485043"/>
    </source>
</evidence>
<evidence type="ECO:0000256" key="1">
    <source>
        <dbReference type="ARBA" id="ARBA00004430"/>
    </source>
</evidence>
<proteinExistence type="predicted"/>
<dbReference type="PANTHER" id="PTHR13318">
    <property type="entry name" value="PARTNER OF PAIRED, ISOFORM B-RELATED"/>
    <property type="match status" value="1"/>
</dbReference>
<comment type="subcellular location">
    <subcellularLocation>
        <location evidence="1">Cytoplasm</location>
        <location evidence="1">Cytoskeleton</location>
        <location evidence="1">Cilium axoneme</location>
    </subcellularLocation>
</comment>
<protein>
    <recommendedName>
        <fullName evidence="3">F-box domain-containing protein</fullName>
    </recommendedName>
</protein>
<evidence type="ECO:0000256" key="2">
    <source>
        <dbReference type="SAM" id="MobiDB-lite"/>
    </source>
</evidence>
<dbReference type="Pfam" id="PF12937">
    <property type="entry name" value="F-box-like"/>
    <property type="match status" value="1"/>
</dbReference>
<dbReference type="CDD" id="cd09917">
    <property type="entry name" value="F-box_SF"/>
    <property type="match status" value="1"/>
</dbReference>
<dbReference type="Proteomes" id="UP001485043">
    <property type="component" value="Unassembled WGS sequence"/>
</dbReference>
<dbReference type="InterPro" id="IPR032675">
    <property type="entry name" value="LRR_dom_sf"/>
</dbReference>
<reference evidence="4 5" key="1">
    <citation type="journal article" date="2024" name="Nat. Commun.">
        <title>Phylogenomics reveals the evolutionary origins of lichenization in chlorophyte algae.</title>
        <authorList>
            <person name="Puginier C."/>
            <person name="Libourel C."/>
            <person name="Otte J."/>
            <person name="Skaloud P."/>
            <person name="Haon M."/>
            <person name="Grisel S."/>
            <person name="Petersen M."/>
            <person name="Berrin J.G."/>
            <person name="Delaux P.M."/>
            <person name="Dal Grande F."/>
            <person name="Keller J."/>
        </authorList>
    </citation>
    <scope>NUCLEOTIDE SEQUENCE [LARGE SCALE GENOMIC DNA]</scope>
    <source>
        <strain evidence="4 5">SAG 2523</strain>
    </source>
</reference>
<feature type="region of interest" description="Disordered" evidence="2">
    <location>
        <begin position="370"/>
        <end position="392"/>
    </location>
</feature>
<dbReference type="PANTHER" id="PTHR13318:SF169">
    <property type="entry name" value="F-BOX AND LEUCINE-RICH REPEAT PROTEIN 9"/>
    <property type="match status" value="1"/>
</dbReference>
<keyword evidence="5" id="KW-1185">Reference proteome</keyword>
<comment type="caution">
    <text evidence="4">The sequence shown here is derived from an EMBL/GenBank/DDBJ whole genome shotgun (WGS) entry which is preliminary data.</text>
</comment>
<dbReference type="InterPro" id="IPR006553">
    <property type="entry name" value="Leu-rich_rpt_Cys-con_subtyp"/>
</dbReference>
<dbReference type="GO" id="GO:0005930">
    <property type="term" value="C:axoneme"/>
    <property type="evidence" value="ECO:0007669"/>
    <property type="project" value="UniProtKB-SubCell"/>
</dbReference>
<dbReference type="Gene3D" id="1.20.1280.50">
    <property type="match status" value="1"/>
</dbReference>